<dbReference type="PANTHER" id="PTHR23222">
    <property type="entry name" value="PROHIBITIN"/>
    <property type="match status" value="1"/>
</dbReference>
<dbReference type="InterPro" id="IPR036013">
    <property type="entry name" value="Band_7/SPFH_dom_sf"/>
</dbReference>
<evidence type="ECO:0000313" key="3">
    <source>
        <dbReference type="EMBL" id="KON29647.1"/>
    </source>
</evidence>
<sequence>MDRRYFERRPKIEGVGAAVVVLIIIVGAALFFSVGRISVGYVAVVVDPVFGSMSAVGDGSNARYFFKAPWASVYKVYVATDSVNMWSEGAAAGDFPAVEALTMDGLRVIVDITVRWRVLASGVIELFRRFPGLDWKERAIIPIIRETVRNLVVDFTAIETIEMRGVISTRVKQALDEAFGEEPSLAEAIIIDAVNLRRIALPDKFVEAVESKLAAEQLAIAAEFNKTRILVIANATAQSQIIQAQGAAKSKVIIANATREAIDAIAALRPDLDEGQLTSLYLYLETLREIAASGRGSFIIAPSESGQFIISIPP</sequence>
<organism evidence="3 4">
    <name type="scientific">miscellaneous Crenarchaeota group-15 archaeon DG-45</name>
    <dbReference type="NCBI Taxonomy" id="1685127"/>
    <lineage>
        <taxon>Archaea</taxon>
        <taxon>Candidatus Bathyarchaeota</taxon>
        <taxon>MCG-15</taxon>
    </lineage>
</organism>
<feature type="domain" description="Band 7" evidence="2">
    <location>
        <begin position="32"/>
        <end position="213"/>
    </location>
</feature>
<evidence type="ECO:0000259" key="2">
    <source>
        <dbReference type="SMART" id="SM00244"/>
    </source>
</evidence>
<dbReference type="EMBL" id="LFWZ01000057">
    <property type="protein sequence ID" value="KON29647.1"/>
    <property type="molecule type" value="Genomic_DNA"/>
</dbReference>
<dbReference type="SMART" id="SM00244">
    <property type="entry name" value="PHB"/>
    <property type="match status" value="1"/>
</dbReference>
<dbReference type="InterPro" id="IPR000163">
    <property type="entry name" value="Prohibitin"/>
</dbReference>
<evidence type="ECO:0000313" key="4">
    <source>
        <dbReference type="Proteomes" id="UP000037210"/>
    </source>
</evidence>
<comment type="caution">
    <text evidence="3">The sequence shown here is derived from an EMBL/GenBank/DDBJ whole genome shotgun (WGS) entry which is preliminary data.</text>
</comment>
<proteinExistence type="predicted"/>
<keyword evidence="1" id="KW-0472">Membrane</keyword>
<gene>
    <name evidence="3" type="ORF">AC482_05975</name>
</gene>
<reference evidence="3 4" key="1">
    <citation type="submission" date="2015-06" db="EMBL/GenBank/DDBJ databases">
        <title>New insights into the roles of widespread benthic archaea in carbon and nitrogen cycling.</title>
        <authorList>
            <person name="Lazar C.S."/>
            <person name="Baker B.J."/>
            <person name="Seitz K.W."/>
            <person name="Hyde A.S."/>
            <person name="Dick G.J."/>
            <person name="Hinrichs K.-U."/>
            <person name="Teske A.P."/>
        </authorList>
    </citation>
    <scope>NUCLEOTIDE SEQUENCE [LARGE SCALE GENOMIC DNA]</scope>
    <source>
        <strain evidence="3">DG-45</strain>
    </source>
</reference>
<dbReference type="Proteomes" id="UP000037210">
    <property type="component" value="Unassembled WGS sequence"/>
</dbReference>
<dbReference type="InterPro" id="IPR001107">
    <property type="entry name" value="Band_7"/>
</dbReference>
<feature type="transmembrane region" description="Helical" evidence="1">
    <location>
        <begin position="12"/>
        <end position="32"/>
    </location>
</feature>
<dbReference type="CDD" id="cd03401">
    <property type="entry name" value="SPFH_prohibitin"/>
    <property type="match status" value="1"/>
</dbReference>
<dbReference type="PANTHER" id="PTHR23222:SF0">
    <property type="entry name" value="PROHIBITIN 1"/>
    <property type="match status" value="1"/>
</dbReference>
<protein>
    <recommendedName>
        <fullName evidence="2">Band 7 domain-containing protein</fullName>
    </recommendedName>
</protein>
<dbReference type="Pfam" id="PF01145">
    <property type="entry name" value="Band_7"/>
    <property type="match status" value="1"/>
</dbReference>
<dbReference type="SUPFAM" id="SSF117892">
    <property type="entry name" value="Band 7/SPFH domain"/>
    <property type="match status" value="1"/>
</dbReference>
<accession>A0A0M0BM31</accession>
<name>A0A0M0BM31_9ARCH</name>
<keyword evidence="1" id="KW-0812">Transmembrane</keyword>
<dbReference type="GO" id="GO:0016020">
    <property type="term" value="C:membrane"/>
    <property type="evidence" value="ECO:0007669"/>
    <property type="project" value="InterPro"/>
</dbReference>
<evidence type="ECO:0000256" key="1">
    <source>
        <dbReference type="SAM" id="Phobius"/>
    </source>
</evidence>
<dbReference type="Gene3D" id="3.30.479.30">
    <property type="entry name" value="Band 7 domain"/>
    <property type="match status" value="1"/>
</dbReference>
<keyword evidence="1" id="KW-1133">Transmembrane helix</keyword>
<dbReference type="AlphaFoldDB" id="A0A0M0BM31"/>